<evidence type="ECO:0000256" key="3">
    <source>
        <dbReference type="ARBA" id="ARBA00022741"/>
    </source>
</evidence>
<dbReference type="GeneID" id="8861002"/>
<evidence type="ECO:0000313" key="9">
    <source>
        <dbReference type="Proteomes" id="UP000006671"/>
    </source>
</evidence>
<dbReference type="InParanoid" id="D2W2E6"/>
<dbReference type="Gene3D" id="1.10.510.10">
    <property type="entry name" value="Transferase(Phosphotransferase) domain 1"/>
    <property type="match status" value="1"/>
</dbReference>
<dbReference type="OrthoDB" id="40902at2759"/>
<dbReference type="Pfam" id="PF24681">
    <property type="entry name" value="Kelch_KLHDC2_KLHL20_DRC7"/>
    <property type="match status" value="1"/>
</dbReference>
<organism evidence="9">
    <name type="scientific">Naegleria gruberi</name>
    <name type="common">Amoeba</name>
    <dbReference type="NCBI Taxonomy" id="5762"/>
    <lineage>
        <taxon>Eukaryota</taxon>
        <taxon>Discoba</taxon>
        <taxon>Heterolobosea</taxon>
        <taxon>Tetramitia</taxon>
        <taxon>Eutetramitia</taxon>
        <taxon>Vahlkampfiidae</taxon>
        <taxon>Naegleria</taxon>
    </lineage>
</organism>
<accession>D2W2E6</accession>
<evidence type="ECO:0000256" key="2">
    <source>
        <dbReference type="ARBA" id="ARBA00022679"/>
    </source>
</evidence>
<dbReference type="eggNOG" id="KOG0589">
    <property type="taxonomic scope" value="Eukaryota"/>
</dbReference>
<dbReference type="PROSITE" id="PS50011">
    <property type="entry name" value="PROTEIN_KINASE_DOM"/>
    <property type="match status" value="1"/>
</dbReference>
<keyword evidence="5" id="KW-0067">ATP-binding</keyword>
<dbReference type="SUPFAM" id="SSF117281">
    <property type="entry name" value="Kelch motif"/>
    <property type="match status" value="1"/>
</dbReference>
<dbReference type="SMART" id="SM00220">
    <property type="entry name" value="S_TKc"/>
    <property type="match status" value="1"/>
</dbReference>
<dbReference type="VEuPathDB" id="AmoebaDB:NAEGRDRAFT_75561"/>
<dbReference type="SUPFAM" id="SSF56112">
    <property type="entry name" value="Protein kinase-like (PK-like)"/>
    <property type="match status" value="1"/>
</dbReference>
<dbReference type="InterPro" id="IPR008271">
    <property type="entry name" value="Ser/Thr_kinase_AS"/>
</dbReference>
<dbReference type="EMBL" id="GG738926">
    <property type="protein sequence ID" value="EFC36731.1"/>
    <property type="molecule type" value="Genomic_DNA"/>
</dbReference>
<keyword evidence="3" id="KW-0547">Nucleotide-binding</keyword>
<gene>
    <name evidence="8" type="ORF">NAEGRDRAFT_75561</name>
</gene>
<evidence type="ECO:0000259" key="7">
    <source>
        <dbReference type="PROSITE" id="PS50011"/>
    </source>
</evidence>
<dbReference type="EC" id="2.7.11.1" evidence="1"/>
<feature type="region of interest" description="Disordered" evidence="6">
    <location>
        <begin position="24"/>
        <end position="98"/>
    </location>
</feature>
<dbReference type="PROSITE" id="PS00108">
    <property type="entry name" value="PROTEIN_KINASE_ST"/>
    <property type="match status" value="1"/>
</dbReference>
<sequence>MENKTLSTLSISFQSIPLNDLKTFTSSTHQNNSSSSSPSSSLNNNNKLFDDHRNKQSKKSSNRNSSSSSSSSFNNKSTTTNNVNNNNNSDDITDWSKTDIPPPLSGHASCVLDCLISSSNNIDDNESIIAFMGGISIGFKRINNVWLFSPKTYMIRKFDFIDPGAIVEFTNVANFIKSNNRKDELTYLHTYLNNLMNQILRQDSLSNESLEVSLKLFLKKKIGKLPNMENVNQSKKLNLEIIFKNYQTKMVEFLKKISNLIFEELNQLKKNIPNIVKSPTHCLKYLFPIPRERHGMCTIPESKFILIFGGIADKKIRLNDVWFLNLETMTWHEGKLKGYYKPSNSSHSSHSQSSQSSSSTIEQEDNEYYSLFKNSQYSTWIPTFTDSHNFMIKDGFTMNLGIKIPTARYYHSLTPISNNSILLYGGYDGSFRNDMWLLNILDYKNFIFEWKKIEYQNINNTSNNTSNNGNISNNNNIPLPRYNHWCGLVKDKILLFGGVLEKGIQTNDLWLFDIDSYRWKNLLPDRDPSEDYPERRSDHKCVVLGKFLILVGGVYKKLYLNNTFVLDLETLQWKKFNNTFNTTINGNMSDNNNEIMNDKRNSLPARIGFIIQPISNSGKALIFGGIVDKDKLVARANDMWLLETNLNENSISDLRKVSFLNETRVGNYVIERLLGRGGQACVFLVRDENASVTSSLLNNNSIHSNNNNNNGNISTSKYYALKRMDIIFNDNVGRNKSVASDSVFNEILILQQLKHVNILPTLSFFIEKRMMMINQEKQHDNNTNSGGDNNNEMVSLVLNIIMPYCESGDLSMFYVRKVNYWNKIGNWNELEIIEWLIQIALALEYIHERNIIHRDLKPSNIFVTFENSNNTNNNNTNYSNDMKPIMKLSDFGLAKNVQSSLARTACGTMLYLAPEIYNEDSYSEKVDIWSFGCIVAFMLYSGQLKIDFKIPTNKKKISDYLKPNEKVTNVQKLIGKDEYLQILFDCVEIEPEKRPSASQIVNKLNNLKERVENILNDKLETIKINAMNNNHDNNIDNNNVNNSSNVNNDQNVQIVNNSQVVESSNNSNINNNDENDVIAMMNQNNSNTSNSSNNSLEELKNEHEVFEIVNGSEDEILLSDGYSQQNISTSAAEVNKLSDEENDQKNQQQSRSSLSTFENSEENIWIEIQAILFKLEKEGFLTEEQVDSLSLFVINNHVGIKRFYLAVVKNCEGGGEELLEFKEEMARQCKRFLKIVK</sequence>
<dbReference type="PANTHER" id="PTHR43671:SF13">
    <property type="entry name" value="SERINE_THREONINE-PROTEIN KINASE NEK2"/>
    <property type="match status" value="1"/>
</dbReference>
<feature type="compositionally biased region" description="Low complexity" evidence="6">
    <location>
        <begin position="62"/>
        <end position="89"/>
    </location>
</feature>
<evidence type="ECO:0000313" key="8">
    <source>
        <dbReference type="EMBL" id="EFC36731.1"/>
    </source>
</evidence>
<dbReference type="PANTHER" id="PTHR43671">
    <property type="entry name" value="SERINE/THREONINE-PROTEIN KINASE NEK"/>
    <property type="match status" value="1"/>
</dbReference>
<feature type="region of interest" description="Disordered" evidence="6">
    <location>
        <begin position="1130"/>
        <end position="1155"/>
    </location>
</feature>
<evidence type="ECO:0000256" key="5">
    <source>
        <dbReference type="ARBA" id="ARBA00022840"/>
    </source>
</evidence>
<evidence type="ECO:0000256" key="6">
    <source>
        <dbReference type="SAM" id="MobiDB-lite"/>
    </source>
</evidence>
<keyword evidence="4" id="KW-0418">Kinase</keyword>
<reference evidence="8 9" key="1">
    <citation type="journal article" date="2010" name="Cell">
        <title>The genome of Naegleria gruberi illuminates early eukaryotic versatility.</title>
        <authorList>
            <person name="Fritz-Laylin L.K."/>
            <person name="Prochnik S.E."/>
            <person name="Ginger M.L."/>
            <person name="Dacks J.B."/>
            <person name="Carpenter M.L."/>
            <person name="Field M.C."/>
            <person name="Kuo A."/>
            <person name="Paredez A."/>
            <person name="Chapman J."/>
            <person name="Pham J."/>
            <person name="Shu S."/>
            <person name="Neupane R."/>
            <person name="Cipriano M."/>
            <person name="Mancuso J."/>
            <person name="Tu H."/>
            <person name="Salamov A."/>
            <person name="Lindquist E."/>
            <person name="Shapiro H."/>
            <person name="Lucas S."/>
            <person name="Grigoriev I.V."/>
            <person name="Cande W.Z."/>
            <person name="Fulton C."/>
            <person name="Rokhsar D.S."/>
            <person name="Dawson S.C."/>
        </authorList>
    </citation>
    <scope>NUCLEOTIDE SEQUENCE [LARGE SCALE GENOMIC DNA]</scope>
    <source>
        <strain evidence="8 9">NEG-M</strain>
    </source>
</reference>
<dbReference type="RefSeq" id="XP_002669475.1">
    <property type="nucleotide sequence ID" value="XM_002669429.1"/>
</dbReference>
<protein>
    <recommendedName>
        <fullName evidence="1">non-specific serine/threonine protein kinase</fullName>
        <ecNumber evidence="1">2.7.11.1</ecNumber>
    </recommendedName>
</protein>
<evidence type="ECO:0000256" key="1">
    <source>
        <dbReference type="ARBA" id="ARBA00012513"/>
    </source>
</evidence>
<dbReference type="AlphaFoldDB" id="D2W2E6"/>
<feature type="compositionally biased region" description="Low complexity" evidence="6">
    <location>
        <begin position="26"/>
        <end position="46"/>
    </location>
</feature>
<dbReference type="InterPro" id="IPR011009">
    <property type="entry name" value="Kinase-like_dom_sf"/>
</dbReference>
<dbReference type="InterPro" id="IPR000719">
    <property type="entry name" value="Prot_kinase_dom"/>
</dbReference>
<keyword evidence="2" id="KW-0808">Transferase</keyword>
<dbReference type="InterPro" id="IPR015915">
    <property type="entry name" value="Kelch-typ_b-propeller"/>
</dbReference>
<proteinExistence type="predicted"/>
<keyword evidence="9" id="KW-1185">Reference proteome</keyword>
<evidence type="ECO:0000256" key="4">
    <source>
        <dbReference type="ARBA" id="ARBA00022777"/>
    </source>
</evidence>
<dbReference type="InterPro" id="IPR050660">
    <property type="entry name" value="NEK_Ser/Thr_kinase"/>
</dbReference>
<feature type="compositionally biased region" description="Polar residues" evidence="6">
    <location>
        <begin position="1145"/>
        <end position="1155"/>
    </location>
</feature>
<dbReference type="OMA" id="DIDSYRW"/>
<dbReference type="Gene3D" id="3.30.200.20">
    <property type="entry name" value="Phosphorylase Kinase, domain 1"/>
    <property type="match status" value="1"/>
</dbReference>
<feature type="domain" description="Protein kinase" evidence="7">
    <location>
        <begin position="668"/>
        <end position="1007"/>
    </location>
</feature>
<dbReference type="Pfam" id="PF00069">
    <property type="entry name" value="Pkinase"/>
    <property type="match status" value="1"/>
</dbReference>
<dbReference type="Proteomes" id="UP000006671">
    <property type="component" value="Unassembled WGS sequence"/>
</dbReference>
<dbReference type="GO" id="GO:0004674">
    <property type="term" value="F:protein serine/threonine kinase activity"/>
    <property type="evidence" value="ECO:0007669"/>
    <property type="project" value="UniProtKB-EC"/>
</dbReference>
<dbReference type="Gene3D" id="2.120.10.80">
    <property type="entry name" value="Kelch-type beta propeller"/>
    <property type="match status" value="2"/>
</dbReference>
<name>D2W2E6_NAEGR</name>
<dbReference type="KEGG" id="ngr:NAEGRDRAFT_75561"/>
<dbReference type="GO" id="GO:0005524">
    <property type="term" value="F:ATP binding"/>
    <property type="evidence" value="ECO:0007669"/>
    <property type="project" value="UniProtKB-KW"/>
</dbReference>